<dbReference type="EMBL" id="QFYQ01000001">
    <property type="protein sequence ID" value="RAK53546.1"/>
    <property type="molecule type" value="Genomic_DNA"/>
</dbReference>
<organism evidence="2 3">
    <name type="scientific">Phenylobacterium soli</name>
    <dbReference type="NCBI Taxonomy" id="2170551"/>
    <lineage>
        <taxon>Bacteria</taxon>
        <taxon>Pseudomonadati</taxon>
        <taxon>Pseudomonadota</taxon>
        <taxon>Alphaproteobacteria</taxon>
        <taxon>Caulobacterales</taxon>
        <taxon>Caulobacteraceae</taxon>
        <taxon>Phenylobacterium</taxon>
    </lineage>
</organism>
<evidence type="ECO:0000256" key="1">
    <source>
        <dbReference type="SAM" id="SignalP"/>
    </source>
</evidence>
<keyword evidence="3" id="KW-1185">Reference proteome</keyword>
<dbReference type="AlphaFoldDB" id="A0A328AHI5"/>
<dbReference type="RefSeq" id="WP_111527298.1">
    <property type="nucleotide sequence ID" value="NZ_JBHRSG010000005.1"/>
</dbReference>
<feature type="signal peptide" evidence="1">
    <location>
        <begin position="1"/>
        <end position="27"/>
    </location>
</feature>
<evidence type="ECO:0000313" key="2">
    <source>
        <dbReference type="EMBL" id="RAK53546.1"/>
    </source>
</evidence>
<comment type="caution">
    <text evidence="2">The sequence shown here is derived from an EMBL/GenBank/DDBJ whole genome shotgun (WGS) entry which is preliminary data.</text>
</comment>
<evidence type="ECO:0000313" key="3">
    <source>
        <dbReference type="Proteomes" id="UP000249254"/>
    </source>
</evidence>
<protein>
    <recommendedName>
        <fullName evidence="4">Secreted protein</fullName>
    </recommendedName>
</protein>
<sequence length="135" mass="14375">MVPHVRTCAPAVLAAGLASLFLPSAQAAPEALRAPRPPAVASTSAYPVRIDCPATSTMDVPATYLAPGWFATGHGVVLRRLKLIEYQGKQELNCEYDLTSVPNSYATVLRHPVPLGSCVMGPDEAWFQCRAGTPK</sequence>
<keyword evidence="1" id="KW-0732">Signal</keyword>
<dbReference type="Proteomes" id="UP000249254">
    <property type="component" value="Unassembled WGS sequence"/>
</dbReference>
<name>A0A328AHI5_9CAUL</name>
<evidence type="ECO:0008006" key="4">
    <source>
        <dbReference type="Google" id="ProtNLM"/>
    </source>
</evidence>
<gene>
    <name evidence="2" type="ORF">DJ017_02890</name>
</gene>
<proteinExistence type="predicted"/>
<feature type="chain" id="PRO_5016408847" description="Secreted protein" evidence="1">
    <location>
        <begin position="28"/>
        <end position="135"/>
    </location>
</feature>
<reference evidence="3" key="1">
    <citation type="submission" date="2018-05" db="EMBL/GenBank/DDBJ databases">
        <authorList>
            <person name="Li X."/>
        </authorList>
    </citation>
    <scope>NUCLEOTIDE SEQUENCE [LARGE SCALE GENOMIC DNA]</scope>
    <source>
        <strain evidence="3">LX32</strain>
    </source>
</reference>
<accession>A0A328AHI5</accession>